<keyword evidence="2" id="KW-1185">Reference proteome</keyword>
<accession>A0A5C6JHD0</accession>
<evidence type="ECO:0000313" key="1">
    <source>
        <dbReference type="EMBL" id="TWV40886.1"/>
    </source>
</evidence>
<dbReference type="Proteomes" id="UP000320481">
    <property type="component" value="Unassembled WGS sequence"/>
</dbReference>
<organism evidence="1 2">
    <name type="scientific">Streptomyces misionensis</name>
    <dbReference type="NCBI Taxonomy" id="67331"/>
    <lineage>
        <taxon>Bacteria</taxon>
        <taxon>Bacillati</taxon>
        <taxon>Actinomycetota</taxon>
        <taxon>Actinomycetes</taxon>
        <taxon>Kitasatosporales</taxon>
        <taxon>Streptomycetaceae</taxon>
        <taxon>Streptomyces</taxon>
    </lineage>
</organism>
<sequence>PQAPGVTTDPTNPLFAEYGYNELKGKLRAHPLVAERHHSALLTPA</sequence>
<evidence type="ECO:0000313" key="2">
    <source>
        <dbReference type="Proteomes" id="UP000320481"/>
    </source>
</evidence>
<name>A0A5C6JHD0_9ACTN</name>
<comment type="caution">
    <text evidence="1">The sequence shown here is derived from an EMBL/GenBank/DDBJ whole genome shotgun (WGS) entry which is preliminary data.</text>
</comment>
<proteinExistence type="predicted"/>
<protein>
    <submittedName>
        <fullName evidence="1">Isopenicillin N synthase family oxygenase</fullName>
    </submittedName>
</protein>
<feature type="non-terminal residue" evidence="1">
    <location>
        <position position="1"/>
    </location>
</feature>
<gene>
    <name evidence="1" type="ORF">FRZ03_21750</name>
</gene>
<dbReference type="EMBL" id="VOGW01000123">
    <property type="protein sequence ID" value="TWV40886.1"/>
    <property type="molecule type" value="Genomic_DNA"/>
</dbReference>
<dbReference type="AlphaFoldDB" id="A0A5C6JHD0"/>
<reference evidence="1" key="1">
    <citation type="journal article" date="2019" name="Microbiol. Resour. Announc.">
        <title>Draft Genomic Sequences of Streptomyces misionensis and Streptomyces albidoflavus, bacteria applied for phytopathogen biocontrol.</title>
        <authorList>
            <person name="Pylro V."/>
            <person name="Dias A."/>
            <person name="Andreote F."/>
            <person name="Varani A."/>
            <person name="Andreote C."/>
            <person name="Bernardo E."/>
            <person name="Martins T."/>
        </authorList>
    </citation>
    <scope>NUCLEOTIDE SEQUENCE [LARGE SCALE GENOMIC DNA]</scope>
    <source>
        <strain evidence="1">66</strain>
    </source>
</reference>